<gene>
    <name evidence="2" type="ORF">SAMN06265348_108219</name>
</gene>
<feature type="transmembrane region" description="Helical" evidence="1">
    <location>
        <begin position="6"/>
        <end position="23"/>
    </location>
</feature>
<feature type="transmembrane region" description="Helical" evidence="1">
    <location>
        <begin position="35"/>
        <end position="55"/>
    </location>
</feature>
<keyword evidence="1" id="KW-0472">Membrane</keyword>
<dbReference type="Proteomes" id="UP000320300">
    <property type="component" value="Unassembled WGS sequence"/>
</dbReference>
<name>A0A521EJI1_9SPHI</name>
<protein>
    <submittedName>
        <fullName evidence="2">Uncharacterized protein</fullName>
    </submittedName>
</protein>
<organism evidence="2 3">
    <name type="scientific">Pedobacter westerhofensis</name>
    <dbReference type="NCBI Taxonomy" id="425512"/>
    <lineage>
        <taxon>Bacteria</taxon>
        <taxon>Pseudomonadati</taxon>
        <taxon>Bacteroidota</taxon>
        <taxon>Sphingobacteriia</taxon>
        <taxon>Sphingobacteriales</taxon>
        <taxon>Sphingobacteriaceae</taxon>
        <taxon>Pedobacter</taxon>
    </lineage>
</organism>
<dbReference type="AlphaFoldDB" id="A0A521EJI1"/>
<evidence type="ECO:0000313" key="2">
    <source>
        <dbReference type="EMBL" id="SMO84089.1"/>
    </source>
</evidence>
<evidence type="ECO:0000256" key="1">
    <source>
        <dbReference type="SAM" id="Phobius"/>
    </source>
</evidence>
<accession>A0A521EJI1</accession>
<sequence length="203" mass="22404">MHVQIMVIIFHHSTCIYFYSLLLKNKNLIFMNKMLFSALAVMLLFSGCGTVQSIIKSSFPYTTTLVIPASSKSNTTLSASSTAGSFDESLGNVNGNQYIKDVKIASARLIASNPNNQSMGMFKSVKVFISNGTSDEVMVASRNDVSEHINSDLVLDIDNSRFFDKYIKGNTLKVRMEYVLRDSLKTDVSVRTSLSFSASPGHK</sequence>
<keyword evidence="1" id="KW-1133">Transmembrane helix</keyword>
<keyword evidence="3" id="KW-1185">Reference proteome</keyword>
<reference evidence="2 3" key="1">
    <citation type="submission" date="2017-05" db="EMBL/GenBank/DDBJ databases">
        <authorList>
            <person name="Varghese N."/>
            <person name="Submissions S."/>
        </authorList>
    </citation>
    <scope>NUCLEOTIDE SEQUENCE [LARGE SCALE GENOMIC DNA]</scope>
    <source>
        <strain evidence="2 3">DSM 19036</strain>
    </source>
</reference>
<evidence type="ECO:0000313" key="3">
    <source>
        <dbReference type="Proteomes" id="UP000320300"/>
    </source>
</evidence>
<dbReference type="EMBL" id="FXTN01000008">
    <property type="protein sequence ID" value="SMO84089.1"/>
    <property type="molecule type" value="Genomic_DNA"/>
</dbReference>
<keyword evidence="1" id="KW-0812">Transmembrane</keyword>
<proteinExistence type="predicted"/>